<dbReference type="SUPFAM" id="SSF74653">
    <property type="entry name" value="TolA/TonB C-terminal domain"/>
    <property type="match status" value="1"/>
</dbReference>
<reference evidence="11" key="1">
    <citation type="journal article" date="2012" name="PLoS ONE">
        <title>Gene sets for utilization of primary and secondary nutrition supplies in the distal gut of endangered iberian lynx.</title>
        <authorList>
            <person name="Alcaide M."/>
            <person name="Messina E."/>
            <person name="Richter M."/>
            <person name="Bargiela R."/>
            <person name="Peplies J."/>
            <person name="Huws S.A."/>
            <person name="Newbold C.J."/>
            <person name="Golyshin P.N."/>
            <person name="Simon M.A."/>
            <person name="Lopez G."/>
            <person name="Yakimov M.M."/>
            <person name="Ferrer M."/>
        </authorList>
    </citation>
    <scope>NUCLEOTIDE SEQUENCE</scope>
</reference>
<evidence type="ECO:0000313" key="11">
    <source>
        <dbReference type="EMBL" id="EJX10540.1"/>
    </source>
</evidence>
<dbReference type="EMBL" id="AMCI01000163">
    <property type="protein sequence ID" value="EJX10540.1"/>
    <property type="molecule type" value="Genomic_DNA"/>
</dbReference>
<dbReference type="InterPro" id="IPR037682">
    <property type="entry name" value="TonB_C"/>
</dbReference>
<dbReference type="GO" id="GO:0031992">
    <property type="term" value="F:energy transducer activity"/>
    <property type="evidence" value="ECO:0007669"/>
    <property type="project" value="TreeGrafter"/>
</dbReference>
<evidence type="ECO:0000256" key="5">
    <source>
        <dbReference type="ARBA" id="ARBA00022519"/>
    </source>
</evidence>
<dbReference type="GO" id="GO:0098797">
    <property type="term" value="C:plasma membrane protein complex"/>
    <property type="evidence" value="ECO:0007669"/>
    <property type="project" value="TreeGrafter"/>
</dbReference>
<evidence type="ECO:0000256" key="9">
    <source>
        <dbReference type="ARBA" id="ARBA00023136"/>
    </source>
</evidence>
<comment type="similarity">
    <text evidence="2">Belongs to the TonB family.</text>
</comment>
<dbReference type="InterPro" id="IPR046878">
    <property type="entry name" value="Big_14"/>
</dbReference>
<dbReference type="InterPro" id="IPR051045">
    <property type="entry name" value="TonB-dependent_transducer"/>
</dbReference>
<keyword evidence="5" id="KW-0997">Cell inner membrane</keyword>
<sequence length="383" mass="43166">MEGMYFDGSTLVFQVRGDTSLARQTLEAAAGSGAFRLEMATSQSFTQKQLKEIMDIIRTKHDKLTDLSLKNNMTSWGMGSHRITVTFILNSPEARKAFREKIVDSPAVVFEGPTAPSRNARVGVSDTLGICLQADCPVYSTKATHATFTLVNQSNTYLECGDPYSITYEDEKGVWHDLPIHTVFFSIAYNIEPGGKKYLSGSLYPEVHANKPGRYRFFYQVTLTDTGKNITLMAEFRLTDNEQELQQGKRQKTTYVPLTQDTRPLLPSGVPETPTEDNRLWQVVEEMPEFPGGMKKCMEYIQSEIHYPKAAKEAGVQGRVIVQVIIEKDGTPTQARVVRHIHPELDAEAIRIIRNMPKWKPGRQNGVPKRVLYTLPIAFRITD</sequence>
<keyword evidence="7" id="KW-0653">Protein transport</keyword>
<keyword evidence="9" id="KW-0472">Membrane</keyword>
<dbReference type="PROSITE" id="PS52015">
    <property type="entry name" value="TONB_CTD"/>
    <property type="match status" value="1"/>
</dbReference>
<evidence type="ECO:0000256" key="3">
    <source>
        <dbReference type="ARBA" id="ARBA00022448"/>
    </source>
</evidence>
<name>J9H868_9ZZZZ</name>
<dbReference type="InterPro" id="IPR006260">
    <property type="entry name" value="TonB/TolA_C"/>
</dbReference>
<accession>J9H868</accession>
<dbReference type="NCBIfam" id="TIGR01352">
    <property type="entry name" value="tonB_Cterm"/>
    <property type="match status" value="1"/>
</dbReference>
<evidence type="ECO:0000256" key="4">
    <source>
        <dbReference type="ARBA" id="ARBA00022475"/>
    </source>
</evidence>
<gene>
    <name evidence="11" type="ORF">EVA_01033</name>
</gene>
<keyword evidence="6" id="KW-0812">Transmembrane</keyword>
<evidence type="ECO:0000259" key="10">
    <source>
        <dbReference type="PROSITE" id="PS52015"/>
    </source>
</evidence>
<evidence type="ECO:0000256" key="7">
    <source>
        <dbReference type="ARBA" id="ARBA00022927"/>
    </source>
</evidence>
<dbReference type="AlphaFoldDB" id="J9H868"/>
<dbReference type="FunFam" id="3.30.1150.10:FF:000002">
    <property type="entry name" value="Energy transducer TonB"/>
    <property type="match status" value="1"/>
</dbReference>
<protein>
    <submittedName>
        <fullName evidence="11">Protein containing TonB</fullName>
    </submittedName>
</protein>
<evidence type="ECO:0000256" key="1">
    <source>
        <dbReference type="ARBA" id="ARBA00004383"/>
    </source>
</evidence>
<proteinExistence type="inferred from homology"/>
<dbReference type="Pfam" id="PF03544">
    <property type="entry name" value="TonB_C"/>
    <property type="match status" value="1"/>
</dbReference>
<keyword evidence="8" id="KW-1133">Transmembrane helix</keyword>
<dbReference type="PANTHER" id="PTHR33446">
    <property type="entry name" value="PROTEIN TONB-RELATED"/>
    <property type="match status" value="1"/>
</dbReference>
<keyword evidence="4" id="KW-1003">Cell membrane</keyword>
<comment type="subcellular location">
    <subcellularLocation>
        <location evidence="1">Cell inner membrane</location>
        <topology evidence="1">Single-pass membrane protein</topology>
        <orientation evidence="1">Periplasmic side</orientation>
    </subcellularLocation>
</comment>
<dbReference type="GO" id="GO:0055085">
    <property type="term" value="P:transmembrane transport"/>
    <property type="evidence" value="ECO:0007669"/>
    <property type="project" value="InterPro"/>
</dbReference>
<dbReference type="Gene3D" id="3.30.1150.10">
    <property type="match status" value="1"/>
</dbReference>
<dbReference type="Pfam" id="PF20251">
    <property type="entry name" value="Big_14"/>
    <property type="match status" value="1"/>
</dbReference>
<dbReference type="PANTHER" id="PTHR33446:SF2">
    <property type="entry name" value="PROTEIN TONB"/>
    <property type="match status" value="1"/>
</dbReference>
<evidence type="ECO:0000256" key="6">
    <source>
        <dbReference type="ARBA" id="ARBA00022692"/>
    </source>
</evidence>
<evidence type="ECO:0000256" key="2">
    <source>
        <dbReference type="ARBA" id="ARBA00006555"/>
    </source>
</evidence>
<keyword evidence="3" id="KW-0813">Transport</keyword>
<comment type="caution">
    <text evidence="11">The sequence shown here is derived from an EMBL/GenBank/DDBJ whole genome shotgun (WGS) entry which is preliminary data.</text>
</comment>
<feature type="domain" description="TonB C-terminal" evidence="10">
    <location>
        <begin position="292"/>
        <end position="383"/>
    </location>
</feature>
<dbReference type="GO" id="GO:0015031">
    <property type="term" value="P:protein transport"/>
    <property type="evidence" value="ECO:0007669"/>
    <property type="project" value="UniProtKB-KW"/>
</dbReference>
<organism evidence="11">
    <name type="scientific">gut metagenome</name>
    <dbReference type="NCBI Taxonomy" id="749906"/>
    <lineage>
        <taxon>unclassified sequences</taxon>
        <taxon>metagenomes</taxon>
        <taxon>organismal metagenomes</taxon>
    </lineage>
</organism>
<evidence type="ECO:0000256" key="8">
    <source>
        <dbReference type="ARBA" id="ARBA00022989"/>
    </source>
</evidence>